<dbReference type="RefSeq" id="WP_261592778.1">
    <property type="nucleotide sequence ID" value="NZ_CAMAPC010000002.1"/>
</dbReference>
<dbReference type="AlphaFoldDB" id="A0A9W4VS67"/>
<keyword evidence="3" id="KW-1185">Reference proteome</keyword>
<evidence type="ECO:0000313" key="2">
    <source>
        <dbReference type="EMBL" id="CAH9057204.1"/>
    </source>
</evidence>
<protein>
    <recommendedName>
        <fullName evidence="5">QueD like 2</fullName>
    </recommendedName>
</protein>
<dbReference type="Pfam" id="PF11993">
    <property type="entry name" value="VC2046"/>
    <property type="match status" value="1"/>
</dbReference>
<dbReference type="InterPro" id="IPR021879">
    <property type="entry name" value="VC2046_fam"/>
</dbReference>
<dbReference type="EMBL" id="CAMAPD010000006">
    <property type="protein sequence ID" value="CAH9057204.1"/>
    <property type="molecule type" value="Genomic_DNA"/>
</dbReference>
<dbReference type="Proteomes" id="UP001152485">
    <property type="component" value="Unassembled WGS sequence"/>
</dbReference>
<dbReference type="Proteomes" id="UP001152467">
    <property type="component" value="Unassembled WGS sequence"/>
</dbReference>
<comment type="caution">
    <text evidence="1">The sequence shown here is derived from an EMBL/GenBank/DDBJ whole genome shotgun (WGS) entry which is preliminary data.</text>
</comment>
<evidence type="ECO:0000313" key="4">
    <source>
        <dbReference type="Proteomes" id="UP001152485"/>
    </source>
</evidence>
<name>A0A9W4VS67_9GAMM</name>
<evidence type="ECO:0000313" key="1">
    <source>
        <dbReference type="EMBL" id="CAH9051689.1"/>
    </source>
</evidence>
<gene>
    <name evidence="1" type="ORF">PSECIP111854_00809</name>
    <name evidence="2" type="ORF">PSECIP111951_01620</name>
</gene>
<organism evidence="1 3">
    <name type="scientific">Pseudoalteromonas holothuriae</name>
    <dbReference type="NCBI Taxonomy" id="2963714"/>
    <lineage>
        <taxon>Bacteria</taxon>
        <taxon>Pseudomonadati</taxon>
        <taxon>Pseudomonadota</taxon>
        <taxon>Gammaproteobacteria</taxon>
        <taxon>Alteromonadales</taxon>
        <taxon>Pseudoalteromonadaceae</taxon>
        <taxon>Pseudoalteromonas</taxon>
    </lineage>
</organism>
<proteinExistence type="predicted"/>
<evidence type="ECO:0000313" key="3">
    <source>
        <dbReference type="Proteomes" id="UP001152467"/>
    </source>
</evidence>
<sequence>MQLGVILTREDQLGSALSVSVAEHRRADFAMLLSMLSQDALDFSQFNLPQAQLDEADLSESALKKELQIGPQQTLAPEQFDMLIGQHNAKLLEKGSLTTLKLKQYLAPEPMTIRDDKAHIPFAIIDNCDLPVRKRLEAMKSGSIQADRPAMNAAGFYDQLADGQMQSALQLTA</sequence>
<dbReference type="EMBL" id="CAMAPC010000002">
    <property type="protein sequence ID" value="CAH9051689.1"/>
    <property type="molecule type" value="Genomic_DNA"/>
</dbReference>
<accession>A0A9W4VS67</accession>
<evidence type="ECO:0008006" key="5">
    <source>
        <dbReference type="Google" id="ProtNLM"/>
    </source>
</evidence>
<reference evidence="1 4" key="1">
    <citation type="submission" date="2022-07" db="EMBL/GenBank/DDBJ databases">
        <authorList>
            <person name="Criscuolo A."/>
        </authorList>
    </citation>
    <scope>NUCLEOTIDE SEQUENCE</scope>
    <source>
        <strain evidence="4">CIP 111951</strain>
        <strain evidence="1">CIP111854</strain>
        <strain evidence="2">CIP111951</strain>
    </source>
</reference>